<dbReference type="GO" id="GO:0000049">
    <property type="term" value="F:tRNA binding"/>
    <property type="evidence" value="ECO:0007669"/>
    <property type="project" value="UniProtKB-UniRule"/>
</dbReference>
<evidence type="ECO:0000256" key="3">
    <source>
        <dbReference type="PROSITE-ProRule" id="PRU00209"/>
    </source>
</evidence>
<dbReference type="PROSITE" id="PS50886">
    <property type="entry name" value="TRBD"/>
    <property type="match status" value="1"/>
</dbReference>
<dbReference type="InterPro" id="IPR002547">
    <property type="entry name" value="tRNA-bd_dom"/>
</dbReference>
<keyword evidence="1 3" id="KW-0820">tRNA-binding</keyword>
<dbReference type="Pfam" id="PF01588">
    <property type="entry name" value="tRNA_bind"/>
    <property type="match status" value="1"/>
</dbReference>
<dbReference type="AlphaFoldDB" id="A0A1H9FTN4"/>
<evidence type="ECO:0000256" key="1">
    <source>
        <dbReference type="ARBA" id="ARBA00022555"/>
    </source>
</evidence>
<protein>
    <submittedName>
        <fullName evidence="5">tRNA-binding protein</fullName>
    </submittedName>
</protein>
<dbReference type="Proteomes" id="UP000198833">
    <property type="component" value="Unassembled WGS sequence"/>
</dbReference>
<dbReference type="STRING" id="89093.SAMN04488558_11019"/>
<accession>A0A1H9FTN4</accession>
<dbReference type="SUPFAM" id="SSF50249">
    <property type="entry name" value="Nucleic acid-binding proteins"/>
    <property type="match status" value="1"/>
</dbReference>
<gene>
    <name evidence="5" type="ORF">SAMN04488558_11019</name>
</gene>
<sequence length="208" mass="23042">MWLAFYNASVGDVLMLVQNEIPAEDRQVEHLDQLTLIKDKTNGEIVAVNLFSVEDLKIEQNGPVQLTPAQVAEVNQRLKEAQVDLTIEVDSSSKFVVGYVETCRPHEDSDHLSITEIDLGQESSVQIVCGADNIRQGLKVLVAKIGAVMPSGSIIWPGQLRGVDSNGMVCSTRELNLTDIEDFPGIWELSDHFEPGTPLEDFVAYYRD</sequence>
<evidence type="ECO:0000313" key="5">
    <source>
        <dbReference type="EMBL" id="SEQ41119.1"/>
    </source>
</evidence>
<reference evidence="5 6" key="1">
    <citation type="submission" date="2016-10" db="EMBL/GenBank/DDBJ databases">
        <authorList>
            <person name="de Groot N.N."/>
        </authorList>
    </citation>
    <scope>NUCLEOTIDE SEQUENCE [LARGE SCALE GENOMIC DNA]</scope>
    <source>
        <strain evidence="5 6">DSM 15695</strain>
    </source>
</reference>
<name>A0A1H9FTN4_9LACT</name>
<dbReference type="InterPro" id="IPR037154">
    <property type="entry name" value="YtpR-like_sf"/>
</dbReference>
<feature type="domain" description="TRNA-binding" evidence="4">
    <location>
        <begin position="89"/>
        <end position="200"/>
    </location>
</feature>
<dbReference type="InterPro" id="IPR027855">
    <property type="entry name" value="DUF4479"/>
</dbReference>
<keyword evidence="6" id="KW-1185">Reference proteome</keyword>
<dbReference type="RefSeq" id="WP_092572485.1">
    <property type="nucleotide sequence ID" value="NZ_CALUDV010000021.1"/>
</dbReference>
<organism evidence="5 6">
    <name type="scientific">Ignavigranum ruoffiae</name>
    <dbReference type="NCBI Taxonomy" id="89093"/>
    <lineage>
        <taxon>Bacteria</taxon>
        <taxon>Bacillati</taxon>
        <taxon>Bacillota</taxon>
        <taxon>Bacilli</taxon>
        <taxon>Lactobacillales</taxon>
        <taxon>Aerococcaceae</taxon>
        <taxon>Ignavigranum</taxon>
    </lineage>
</organism>
<dbReference type="Gene3D" id="3.30.1940.10">
    <property type="entry name" value="YtpR-like"/>
    <property type="match status" value="1"/>
</dbReference>
<proteinExistence type="predicted"/>
<dbReference type="Gene3D" id="2.40.50.140">
    <property type="entry name" value="Nucleic acid-binding proteins"/>
    <property type="match status" value="1"/>
</dbReference>
<dbReference type="Pfam" id="PF14794">
    <property type="entry name" value="DUF4479"/>
    <property type="match status" value="1"/>
</dbReference>
<dbReference type="OrthoDB" id="9805455at2"/>
<evidence type="ECO:0000259" key="4">
    <source>
        <dbReference type="PROSITE" id="PS50886"/>
    </source>
</evidence>
<evidence type="ECO:0000256" key="2">
    <source>
        <dbReference type="ARBA" id="ARBA00022884"/>
    </source>
</evidence>
<dbReference type="CDD" id="cd02796">
    <property type="entry name" value="tRNA_bind_bactPheRS"/>
    <property type="match status" value="1"/>
</dbReference>
<dbReference type="InterPro" id="IPR012340">
    <property type="entry name" value="NA-bd_OB-fold"/>
</dbReference>
<dbReference type="EMBL" id="FOEN01000010">
    <property type="protein sequence ID" value="SEQ41119.1"/>
    <property type="molecule type" value="Genomic_DNA"/>
</dbReference>
<evidence type="ECO:0000313" key="6">
    <source>
        <dbReference type="Proteomes" id="UP000198833"/>
    </source>
</evidence>
<dbReference type="InterPro" id="IPR033714">
    <property type="entry name" value="tRNA_bind_bactPheRS"/>
</dbReference>
<keyword evidence="2 3" id="KW-0694">RNA-binding</keyword>
<dbReference type="NCBIfam" id="NF045760">
    <property type="entry name" value="YtpR"/>
    <property type="match status" value="1"/>
</dbReference>